<keyword evidence="2" id="KW-1185">Reference proteome</keyword>
<organism evidence="1 2">
    <name type="scientific">Granulicella pectinivorans</name>
    <dbReference type="NCBI Taxonomy" id="474950"/>
    <lineage>
        <taxon>Bacteria</taxon>
        <taxon>Pseudomonadati</taxon>
        <taxon>Acidobacteriota</taxon>
        <taxon>Terriglobia</taxon>
        <taxon>Terriglobales</taxon>
        <taxon>Acidobacteriaceae</taxon>
        <taxon>Granulicella</taxon>
    </lineage>
</organism>
<dbReference type="Proteomes" id="UP000199024">
    <property type="component" value="Unassembled WGS sequence"/>
</dbReference>
<sequence length="275" mass="28000">MDTLRPRFDELPDALLSRQQIRTPFPEWHAENGLDFYYIQDDGSLSYNGGDDDDDGSWYDPSTWFDDIGNWFGDLFGGGGGYGPPHGGIPGVAAAQGGIPGTTQLNSGSTYLAGLSYNGGSTGVSSGAWAVADAGPGLDRDGMSSIAMNYASMNFNIPCGSGIGICGGVSTPAPSNTKPKNCLGEAFSDGRGTALALDLVGDVAIGVAIANPASLTALAVGQAASVLATANSIQHTDWTGVGVGLASQTVGATGIVTHGLEVGAFIREGEHLPRV</sequence>
<dbReference type="AlphaFoldDB" id="A0A1I6MRL9"/>
<proteinExistence type="predicted"/>
<gene>
    <name evidence="1" type="ORF">SAMN05421771_3434</name>
</gene>
<evidence type="ECO:0000313" key="1">
    <source>
        <dbReference type="EMBL" id="SFS18342.1"/>
    </source>
</evidence>
<dbReference type="STRING" id="474950.SAMN05421771_3434"/>
<accession>A0A1I6MRL9</accession>
<protein>
    <submittedName>
        <fullName evidence="1">Uncharacterized protein</fullName>
    </submittedName>
</protein>
<dbReference type="RefSeq" id="WP_141223985.1">
    <property type="nucleotide sequence ID" value="NZ_FOZL01000001.1"/>
</dbReference>
<dbReference type="EMBL" id="FOZL01000001">
    <property type="protein sequence ID" value="SFS18342.1"/>
    <property type="molecule type" value="Genomic_DNA"/>
</dbReference>
<reference evidence="1 2" key="1">
    <citation type="submission" date="2016-10" db="EMBL/GenBank/DDBJ databases">
        <authorList>
            <person name="de Groot N.N."/>
        </authorList>
    </citation>
    <scope>NUCLEOTIDE SEQUENCE [LARGE SCALE GENOMIC DNA]</scope>
    <source>
        <strain evidence="1 2">DSM 21001</strain>
    </source>
</reference>
<name>A0A1I6MRL9_9BACT</name>
<evidence type="ECO:0000313" key="2">
    <source>
        <dbReference type="Proteomes" id="UP000199024"/>
    </source>
</evidence>